<reference evidence="11" key="1">
    <citation type="submission" date="2023-07" db="EMBL/GenBank/DDBJ databases">
        <title>Brevundimonas soil sp. nov., isolated from the soil of chemical plant.</title>
        <authorList>
            <person name="Wu N."/>
        </authorList>
    </citation>
    <scope>NUCLEOTIDE SEQUENCE</scope>
    <source>
        <strain evidence="11">XZ-24</strain>
    </source>
</reference>
<dbReference type="Proteomes" id="UP001169063">
    <property type="component" value="Unassembled WGS sequence"/>
</dbReference>
<keyword evidence="8" id="KW-0472">Membrane</keyword>
<dbReference type="InterPro" id="IPR005467">
    <property type="entry name" value="His_kinase_dom"/>
</dbReference>
<comment type="catalytic activity">
    <reaction evidence="1">
        <text>ATP + protein L-histidine = ADP + protein N-phospho-L-histidine.</text>
        <dbReference type="EC" id="2.7.13.3"/>
    </reaction>
</comment>
<accession>A0ABT8SMQ4</accession>
<dbReference type="Gene3D" id="3.30.565.10">
    <property type="entry name" value="Histidine kinase-like ATPase, C-terminal domain"/>
    <property type="match status" value="1"/>
</dbReference>
<dbReference type="InterPro" id="IPR011006">
    <property type="entry name" value="CheY-like_superfamily"/>
</dbReference>
<dbReference type="PROSITE" id="PS50110">
    <property type="entry name" value="RESPONSE_REGULATORY"/>
    <property type="match status" value="1"/>
</dbReference>
<dbReference type="PANTHER" id="PTHR43047">
    <property type="entry name" value="TWO-COMPONENT HISTIDINE PROTEIN KINASE"/>
    <property type="match status" value="1"/>
</dbReference>
<dbReference type="CDD" id="cd00082">
    <property type="entry name" value="HisKA"/>
    <property type="match status" value="1"/>
</dbReference>
<dbReference type="PROSITE" id="PS50109">
    <property type="entry name" value="HIS_KIN"/>
    <property type="match status" value="1"/>
</dbReference>
<dbReference type="Gene3D" id="1.10.287.130">
    <property type="match status" value="1"/>
</dbReference>
<evidence type="ECO:0000256" key="8">
    <source>
        <dbReference type="SAM" id="Phobius"/>
    </source>
</evidence>
<feature type="transmembrane region" description="Helical" evidence="8">
    <location>
        <begin position="62"/>
        <end position="88"/>
    </location>
</feature>
<feature type="transmembrane region" description="Helical" evidence="8">
    <location>
        <begin position="123"/>
        <end position="141"/>
    </location>
</feature>
<feature type="coiled-coil region" evidence="7">
    <location>
        <begin position="174"/>
        <end position="201"/>
    </location>
</feature>
<feature type="domain" description="Response regulatory" evidence="10">
    <location>
        <begin position="441"/>
        <end position="558"/>
    </location>
</feature>
<dbReference type="Pfam" id="PF00512">
    <property type="entry name" value="HisKA"/>
    <property type="match status" value="1"/>
</dbReference>
<dbReference type="CDD" id="cd17546">
    <property type="entry name" value="REC_hyHK_CKI1_RcsC-like"/>
    <property type="match status" value="1"/>
</dbReference>
<dbReference type="Pfam" id="PF00072">
    <property type="entry name" value="Response_reg"/>
    <property type="match status" value="1"/>
</dbReference>
<dbReference type="SMART" id="SM00448">
    <property type="entry name" value="REC"/>
    <property type="match status" value="1"/>
</dbReference>
<name>A0ABT8SMQ4_9CAUL</name>
<evidence type="ECO:0000259" key="9">
    <source>
        <dbReference type="PROSITE" id="PS50109"/>
    </source>
</evidence>
<feature type="transmembrane region" description="Helical" evidence="8">
    <location>
        <begin position="22"/>
        <end position="50"/>
    </location>
</feature>
<evidence type="ECO:0000256" key="1">
    <source>
        <dbReference type="ARBA" id="ARBA00000085"/>
    </source>
</evidence>
<evidence type="ECO:0000259" key="10">
    <source>
        <dbReference type="PROSITE" id="PS50110"/>
    </source>
</evidence>
<dbReference type="Pfam" id="PF02518">
    <property type="entry name" value="HATPase_c"/>
    <property type="match status" value="1"/>
</dbReference>
<dbReference type="InterPro" id="IPR003594">
    <property type="entry name" value="HATPase_dom"/>
</dbReference>
<keyword evidence="4" id="KW-0808">Transferase</keyword>
<evidence type="ECO:0000256" key="4">
    <source>
        <dbReference type="ARBA" id="ARBA00022679"/>
    </source>
</evidence>
<keyword evidence="7" id="KW-0175">Coiled coil</keyword>
<comment type="caution">
    <text evidence="11">The sequence shown here is derived from an EMBL/GenBank/DDBJ whole genome shotgun (WGS) entry which is preliminary data.</text>
</comment>
<protein>
    <recommendedName>
        <fullName evidence="2">histidine kinase</fullName>
        <ecNumber evidence="2">2.7.13.3</ecNumber>
    </recommendedName>
</protein>
<dbReference type="InterPro" id="IPR036890">
    <property type="entry name" value="HATPase_C_sf"/>
</dbReference>
<feature type="transmembrane region" description="Helical" evidence="8">
    <location>
        <begin position="94"/>
        <end position="111"/>
    </location>
</feature>
<dbReference type="SUPFAM" id="SSF47384">
    <property type="entry name" value="Homodimeric domain of signal transducing histidine kinase"/>
    <property type="match status" value="1"/>
</dbReference>
<dbReference type="InterPro" id="IPR004358">
    <property type="entry name" value="Sig_transdc_His_kin-like_C"/>
</dbReference>
<gene>
    <name evidence="11" type="ORF">Q0812_05650</name>
</gene>
<evidence type="ECO:0000256" key="5">
    <source>
        <dbReference type="ARBA" id="ARBA00022777"/>
    </source>
</evidence>
<dbReference type="InterPro" id="IPR001789">
    <property type="entry name" value="Sig_transdc_resp-reg_receiver"/>
</dbReference>
<evidence type="ECO:0000313" key="11">
    <source>
        <dbReference type="EMBL" id="MDO1558908.1"/>
    </source>
</evidence>
<dbReference type="RefSeq" id="WP_302109340.1">
    <property type="nucleotide sequence ID" value="NZ_JAUKTR010000002.1"/>
</dbReference>
<dbReference type="InterPro" id="IPR003661">
    <property type="entry name" value="HisK_dim/P_dom"/>
</dbReference>
<dbReference type="Gene3D" id="3.40.50.2300">
    <property type="match status" value="1"/>
</dbReference>
<evidence type="ECO:0000256" key="3">
    <source>
        <dbReference type="ARBA" id="ARBA00022553"/>
    </source>
</evidence>
<evidence type="ECO:0000313" key="12">
    <source>
        <dbReference type="Proteomes" id="UP001169063"/>
    </source>
</evidence>
<dbReference type="EMBL" id="JAUKTR010000002">
    <property type="protein sequence ID" value="MDO1558908.1"/>
    <property type="molecule type" value="Genomic_DNA"/>
</dbReference>
<keyword evidence="5" id="KW-0418">Kinase</keyword>
<feature type="domain" description="Histidine kinase" evidence="9">
    <location>
        <begin position="208"/>
        <end position="427"/>
    </location>
</feature>
<dbReference type="InterPro" id="IPR036097">
    <property type="entry name" value="HisK_dim/P_sf"/>
</dbReference>
<keyword evidence="8" id="KW-0812">Transmembrane</keyword>
<feature type="modified residue" description="4-aspartylphosphate" evidence="6">
    <location>
        <position position="490"/>
    </location>
</feature>
<dbReference type="PRINTS" id="PR00344">
    <property type="entry name" value="BCTRLSENSOR"/>
</dbReference>
<sequence length="577" mass="60068">MAAPETTFATIARAQGMRYLMLAAWTLGLAALVGAGALIWLAGAVLIGLVRGEFDRRQARTGAVLSPFTYSALVLINASAWAVAPLWAVLEGGLGGWIYALAAVLTGMHIATRQFDRRPRMALLACSPYLPVLALLIASHWGRPEAWITLACVPMMAMGLISHVVYGRLEAAVVAAYEARQAQMIADLEAAQRRAEAADRAKSAFLAGVSHELRTPLNAILGASQLIESGRAPGRHPELAQGARRAAEILLGLVNDLIEATASDGDRIVLQPVETDLAALIDDWVGAWSEAAHAKGLSLAAHAAPGLPERIQVDAARLNQVVHKLLSNAVRYTASGEIRIEVSLKPGPRPLLDVTVRDTGLGLTAAQIGVIFTPFERFDSALRPGCEGTGLGLPIARRVAKALEGDIHIASTPGAGSAFSVVVPVEPLVAQGQTAAPGVSNVLVVEDNPANRRLLGALLGALGCQIDEACDGAEGVAAAEARPFDAILMDVNMPVMDGLQAIRAIRGGAGPNRNTPIVIVSAAARPEDEQEGLSAGANAYLTKPIHVEGLAATLAACAPGSPQATVQAVHSPLESRA</sequence>
<organism evidence="11 12">
    <name type="scientific">Peiella sedimenti</name>
    <dbReference type="NCBI Taxonomy" id="3061083"/>
    <lineage>
        <taxon>Bacteria</taxon>
        <taxon>Pseudomonadati</taxon>
        <taxon>Pseudomonadota</taxon>
        <taxon>Alphaproteobacteria</taxon>
        <taxon>Caulobacterales</taxon>
        <taxon>Caulobacteraceae</taxon>
        <taxon>Peiella</taxon>
    </lineage>
</organism>
<dbReference type="EC" id="2.7.13.3" evidence="2"/>
<evidence type="ECO:0000256" key="7">
    <source>
        <dbReference type="SAM" id="Coils"/>
    </source>
</evidence>
<dbReference type="SUPFAM" id="SSF52172">
    <property type="entry name" value="CheY-like"/>
    <property type="match status" value="1"/>
</dbReference>
<keyword evidence="12" id="KW-1185">Reference proteome</keyword>
<proteinExistence type="predicted"/>
<dbReference type="PANTHER" id="PTHR43047:SF64">
    <property type="entry name" value="HISTIDINE KINASE CONTAINING CHEY-HOMOLOGOUS RECEIVER DOMAIN AND PAS DOMAIN-RELATED"/>
    <property type="match status" value="1"/>
</dbReference>
<dbReference type="SUPFAM" id="SSF55874">
    <property type="entry name" value="ATPase domain of HSP90 chaperone/DNA topoisomerase II/histidine kinase"/>
    <property type="match status" value="1"/>
</dbReference>
<keyword evidence="8" id="KW-1133">Transmembrane helix</keyword>
<keyword evidence="3 6" id="KW-0597">Phosphoprotein</keyword>
<evidence type="ECO:0000256" key="6">
    <source>
        <dbReference type="PROSITE-ProRule" id="PRU00169"/>
    </source>
</evidence>
<dbReference type="SMART" id="SM00388">
    <property type="entry name" value="HisKA"/>
    <property type="match status" value="1"/>
</dbReference>
<evidence type="ECO:0000256" key="2">
    <source>
        <dbReference type="ARBA" id="ARBA00012438"/>
    </source>
</evidence>
<dbReference type="SMART" id="SM00387">
    <property type="entry name" value="HATPase_c"/>
    <property type="match status" value="1"/>
</dbReference>